<accession>K2JP95</accession>
<evidence type="ECO:0000313" key="6">
    <source>
        <dbReference type="EMBL" id="EKE76372.1"/>
    </source>
</evidence>
<comment type="similarity">
    <text evidence="1">Belongs to the LysR transcriptional regulatory family.</text>
</comment>
<keyword evidence="4" id="KW-0804">Transcription</keyword>
<organism evidence="6 7">
    <name type="scientific">Oceanibaculum indicum P24</name>
    <dbReference type="NCBI Taxonomy" id="1207063"/>
    <lineage>
        <taxon>Bacteria</taxon>
        <taxon>Pseudomonadati</taxon>
        <taxon>Pseudomonadota</taxon>
        <taxon>Alphaproteobacteria</taxon>
        <taxon>Rhodospirillales</taxon>
        <taxon>Oceanibaculaceae</taxon>
        <taxon>Oceanibaculum</taxon>
    </lineage>
</organism>
<sequence>MTPLPTLKQLRYLVALAEHHHFGKAAEACFVTQSTLSAGIQELETLLGTVLVDRGNRSVIFTPVGEAVLQRARKLLSDAEELVEEAAAGRQPLSGRLRMGVIPTVGPFLLPRILPALREAYPALKLYLTEDRTERLVEQLKEGALDILLLALPYDIGDVETVSLAGDSFYFCCLPEHPLAQRNLVPVEALKGENLLLLEDGHCLRDHALAACRLEGARNSQGFRATSLHTLVQMVDNGLGVTLLPKLALDGKLLDGTRLVARPMDDPEATREIGLVWRRGTARREEFQLLADFLKAQMAALST</sequence>
<evidence type="ECO:0000313" key="7">
    <source>
        <dbReference type="Proteomes" id="UP000006746"/>
    </source>
</evidence>
<dbReference type="PATRIC" id="fig|1207063.3.peg.1716"/>
<evidence type="ECO:0000256" key="4">
    <source>
        <dbReference type="ARBA" id="ARBA00023163"/>
    </source>
</evidence>
<dbReference type="RefSeq" id="WP_008944306.1">
    <property type="nucleotide sequence ID" value="NZ_AMRL01000008.1"/>
</dbReference>
<dbReference type="PANTHER" id="PTHR30346">
    <property type="entry name" value="TRANSCRIPTIONAL DUAL REGULATOR HCAR-RELATED"/>
    <property type="match status" value="1"/>
</dbReference>
<dbReference type="InterPro" id="IPR005119">
    <property type="entry name" value="LysR_subst-bd"/>
</dbReference>
<dbReference type="STRING" id="1207063.P24_08494"/>
<dbReference type="Pfam" id="PF00126">
    <property type="entry name" value="HTH_1"/>
    <property type="match status" value="1"/>
</dbReference>
<evidence type="ECO:0000256" key="1">
    <source>
        <dbReference type="ARBA" id="ARBA00009437"/>
    </source>
</evidence>
<evidence type="ECO:0000259" key="5">
    <source>
        <dbReference type="PROSITE" id="PS50931"/>
    </source>
</evidence>
<dbReference type="GO" id="GO:0032993">
    <property type="term" value="C:protein-DNA complex"/>
    <property type="evidence" value="ECO:0007669"/>
    <property type="project" value="TreeGrafter"/>
</dbReference>
<evidence type="ECO:0000256" key="2">
    <source>
        <dbReference type="ARBA" id="ARBA00023015"/>
    </source>
</evidence>
<dbReference type="InterPro" id="IPR000847">
    <property type="entry name" value="LysR_HTH_N"/>
</dbReference>
<evidence type="ECO:0000256" key="3">
    <source>
        <dbReference type="ARBA" id="ARBA00023125"/>
    </source>
</evidence>
<dbReference type="Proteomes" id="UP000006746">
    <property type="component" value="Unassembled WGS sequence"/>
</dbReference>
<dbReference type="Gene3D" id="1.10.10.10">
    <property type="entry name" value="Winged helix-like DNA-binding domain superfamily/Winged helix DNA-binding domain"/>
    <property type="match status" value="1"/>
</dbReference>
<comment type="caution">
    <text evidence="6">The sequence shown here is derived from an EMBL/GenBank/DDBJ whole genome shotgun (WGS) entry which is preliminary data.</text>
</comment>
<dbReference type="Gene3D" id="3.40.190.10">
    <property type="entry name" value="Periplasmic binding protein-like II"/>
    <property type="match status" value="2"/>
</dbReference>
<dbReference type="EMBL" id="AMRL01000008">
    <property type="protein sequence ID" value="EKE76372.1"/>
    <property type="molecule type" value="Genomic_DNA"/>
</dbReference>
<proteinExistence type="inferred from homology"/>
<protein>
    <submittedName>
        <fullName evidence="6">Transcriptional regulator of oxidative stress</fullName>
    </submittedName>
</protein>
<keyword evidence="7" id="KW-1185">Reference proteome</keyword>
<dbReference type="FunFam" id="1.10.10.10:FF:000001">
    <property type="entry name" value="LysR family transcriptional regulator"/>
    <property type="match status" value="1"/>
</dbReference>
<reference evidence="6 7" key="1">
    <citation type="journal article" date="2012" name="J. Bacteriol.">
        <title>Genome Sequence of Oceanibaculum indicum Type Strain P24.</title>
        <authorList>
            <person name="Lai Q."/>
            <person name="Shao Z."/>
        </authorList>
    </citation>
    <scope>NUCLEOTIDE SEQUENCE [LARGE SCALE GENOMIC DNA]</scope>
    <source>
        <strain evidence="6 7">P24</strain>
    </source>
</reference>
<dbReference type="AlphaFoldDB" id="K2JP95"/>
<dbReference type="GO" id="GO:0003700">
    <property type="term" value="F:DNA-binding transcription factor activity"/>
    <property type="evidence" value="ECO:0007669"/>
    <property type="project" value="InterPro"/>
</dbReference>
<dbReference type="SUPFAM" id="SSF46785">
    <property type="entry name" value="Winged helix' DNA-binding domain"/>
    <property type="match status" value="1"/>
</dbReference>
<gene>
    <name evidence="6" type="ORF">P24_08494</name>
</gene>
<dbReference type="InterPro" id="IPR036390">
    <property type="entry name" value="WH_DNA-bd_sf"/>
</dbReference>
<dbReference type="GO" id="GO:0003677">
    <property type="term" value="F:DNA binding"/>
    <property type="evidence" value="ECO:0007669"/>
    <property type="project" value="UniProtKB-KW"/>
</dbReference>
<dbReference type="CDD" id="cd08411">
    <property type="entry name" value="PBP2_OxyR"/>
    <property type="match status" value="1"/>
</dbReference>
<dbReference type="InterPro" id="IPR036388">
    <property type="entry name" value="WH-like_DNA-bd_sf"/>
</dbReference>
<feature type="domain" description="HTH lysR-type" evidence="5">
    <location>
        <begin position="5"/>
        <end position="62"/>
    </location>
</feature>
<keyword evidence="3" id="KW-0238">DNA-binding</keyword>
<dbReference type="PANTHER" id="PTHR30346:SF10">
    <property type="entry name" value="TRANSCRIPTIONAL REGULATOR OF OXIDATIVE STRESS OXYR"/>
    <property type="match status" value="1"/>
</dbReference>
<dbReference type="eggNOG" id="COG0583">
    <property type="taxonomic scope" value="Bacteria"/>
</dbReference>
<dbReference type="SUPFAM" id="SSF53850">
    <property type="entry name" value="Periplasmic binding protein-like II"/>
    <property type="match status" value="1"/>
</dbReference>
<keyword evidence="2" id="KW-0805">Transcription regulation</keyword>
<name>K2JP95_9PROT</name>
<dbReference type="Pfam" id="PF03466">
    <property type="entry name" value="LysR_substrate"/>
    <property type="match status" value="1"/>
</dbReference>
<dbReference type="PROSITE" id="PS50931">
    <property type="entry name" value="HTH_LYSR"/>
    <property type="match status" value="1"/>
</dbReference>